<reference evidence="1 2" key="2">
    <citation type="submission" date="2018-11" db="EMBL/GenBank/DDBJ databases">
        <authorList>
            <consortium name="Pathogen Informatics"/>
        </authorList>
    </citation>
    <scope>NUCLEOTIDE SEQUENCE [LARGE SCALE GENOMIC DNA]</scope>
</reference>
<evidence type="ECO:0000313" key="3">
    <source>
        <dbReference type="WBParaSite" id="HDID_0000643201-mRNA-1"/>
    </source>
</evidence>
<name>A0A0R3SNB7_HYMDI</name>
<reference evidence="3" key="1">
    <citation type="submission" date="2017-02" db="UniProtKB">
        <authorList>
            <consortium name="WormBaseParasite"/>
        </authorList>
    </citation>
    <scope>IDENTIFICATION</scope>
</reference>
<evidence type="ECO:0000313" key="1">
    <source>
        <dbReference type="EMBL" id="VDL58748.1"/>
    </source>
</evidence>
<dbReference type="WBParaSite" id="HDID_0000643201-mRNA-1">
    <property type="protein sequence ID" value="HDID_0000643201-mRNA-1"/>
    <property type="gene ID" value="HDID_0000643201"/>
</dbReference>
<dbReference type="Proteomes" id="UP000274504">
    <property type="component" value="Unassembled WGS sequence"/>
</dbReference>
<evidence type="ECO:0000313" key="2">
    <source>
        <dbReference type="Proteomes" id="UP000274504"/>
    </source>
</evidence>
<gene>
    <name evidence="1" type="ORF">HDID_LOCUS6430</name>
</gene>
<organism evidence="3">
    <name type="scientific">Hymenolepis diminuta</name>
    <name type="common">Rat tapeworm</name>
    <dbReference type="NCBI Taxonomy" id="6216"/>
    <lineage>
        <taxon>Eukaryota</taxon>
        <taxon>Metazoa</taxon>
        <taxon>Spiralia</taxon>
        <taxon>Lophotrochozoa</taxon>
        <taxon>Platyhelminthes</taxon>
        <taxon>Cestoda</taxon>
        <taxon>Eucestoda</taxon>
        <taxon>Cyclophyllidea</taxon>
        <taxon>Hymenolepididae</taxon>
        <taxon>Hymenolepis</taxon>
    </lineage>
</organism>
<accession>A0A0R3SNB7</accession>
<sequence length="77" mass="9032">MRCEATLLEKTIFKHCYFTDGSINLMCLDWIDELPCPVPTTKQNLPDIYFRNYECGKCRGRMQPVSTRKPDSLRTQI</sequence>
<dbReference type="AlphaFoldDB" id="A0A0R3SNB7"/>
<dbReference type="EMBL" id="UYSG01005356">
    <property type="protein sequence ID" value="VDL58748.1"/>
    <property type="molecule type" value="Genomic_DNA"/>
</dbReference>
<proteinExistence type="predicted"/>
<protein>
    <submittedName>
        <fullName evidence="1 3">Uncharacterized protein</fullName>
    </submittedName>
</protein>